<evidence type="ECO:0000256" key="3">
    <source>
        <dbReference type="RuleBase" id="RU361155"/>
    </source>
</evidence>
<name>A0A7J7P7Q4_9MAGN</name>
<dbReference type="Proteomes" id="UP000541444">
    <property type="component" value="Unassembled WGS sequence"/>
</dbReference>
<evidence type="ECO:0000313" key="5">
    <source>
        <dbReference type="EMBL" id="KAF6175456.1"/>
    </source>
</evidence>
<keyword evidence="6" id="KW-1185">Reference proteome</keyword>
<dbReference type="Pfam" id="PF00685">
    <property type="entry name" value="Sulfotransfer_1"/>
    <property type="match status" value="1"/>
</dbReference>
<dbReference type="EMBL" id="JACGCM010000185">
    <property type="protein sequence ID" value="KAF6175456.1"/>
    <property type="molecule type" value="Genomic_DNA"/>
</dbReference>
<keyword evidence="2 3" id="KW-0808">Transferase</keyword>
<accession>A0A7J7P7Q4</accession>
<comment type="similarity">
    <text evidence="1 3">Belongs to the sulfotransferase 1 family.</text>
</comment>
<evidence type="ECO:0000256" key="2">
    <source>
        <dbReference type="ARBA" id="ARBA00022679"/>
    </source>
</evidence>
<dbReference type="SUPFAM" id="SSF52540">
    <property type="entry name" value="P-loop containing nucleoside triphosphate hydrolases"/>
    <property type="match status" value="1"/>
</dbReference>
<dbReference type="InterPro" id="IPR000863">
    <property type="entry name" value="Sulfotransferase_dom"/>
</dbReference>
<evidence type="ECO:0000259" key="4">
    <source>
        <dbReference type="Pfam" id="PF00685"/>
    </source>
</evidence>
<dbReference type="GO" id="GO:0008146">
    <property type="term" value="F:sulfotransferase activity"/>
    <property type="evidence" value="ECO:0007669"/>
    <property type="project" value="InterPro"/>
</dbReference>
<gene>
    <name evidence="5" type="ORF">GIB67_005069</name>
</gene>
<protein>
    <recommendedName>
        <fullName evidence="3">Sulfotransferase</fullName>
        <ecNumber evidence="3">2.8.2.-</ecNumber>
    </recommendedName>
</protein>
<dbReference type="Gene3D" id="3.40.50.300">
    <property type="entry name" value="P-loop containing nucleotide triphosphate hydrolases"/>
    <property type="match status" value="1"/>
</dbReference>
<sequence>MRHGPSPFCLDKAFKSFCEGVCPYGPFFDHVLEYWKESLKSSAKILFLKYEEMKRNPNEEVEKIASFLGRPFANDEDWKNIITSEMSKQLEEVTRSKLER</sequence>
<organism evidence="5 6">
    <name type="scientific">Kingdonia uniflora</name>
    <dbReference type="NCBI Taxonomy" id="39325"/>
    <lineage>
        <taxon>Eukaryota</taxon>
        <taxon>Viridiplantae</taxon>
        <taxon>Streptophyta</taxon>
        <taxon>Embryophyta</taxon>
        <taxon>Tracheophyta</taxon>
        <taxon>Spermatophyta</taxon>
        <taxon>Magnoliopsida</taxon>
        <taxon>Ranunculales</taxon>
        <taxon>Circaeasteraceae</taxon>
        <taxon>Kingdonia</taxon>
    </lineage>
</organism>
<dbReference type="AlphaFoldDB" id="A0A7J7P7Q4"/>
<dbReference type="InterPro" id="IPR027417">
    <property type="entry name" value="P-loop_NTPase"/>
</dbReference>
<proteinExistence type="inferred from homology"/>
<evidence type="ECO:0000313" key="6">
    <source>
        <dbReference type="Proteomes" id="UP000541444"/>
    </source>
</evidence>
<dbReference type="PANTHER" id="PTHR11783">
    <property type="entry name" value="SULFOTRANSFERASE SULT"/>
    <property type="match status" value="1"/>
</dbReference>
<feature type="domain" description="Sulfotransferase" evidence="4">
    <location>
        <begin position="10"/>
        <end position="75"/>
    </location>
</feature>
<dbReference type="OrthoDB" id="205623at2759"/>
<reference evidence="5 6" key="1">
    <citation type="journal article" date="2020" name="IScience">
        <title>Genome Sequencing of the Endangered Kingdonia uniflora (Circaeasteraceae, Ranunculales) Reveals Potential Mechanisms of Evolutionary Specialization.</title>
        <authorList>
            <person name="Sun Y."/>
            <person name="Deng T."/>
            <person name="Zhang A."/>
            <person name="Moore M.J."/>
            <person name="Landis J.B."/>
            <person name="Lin N."/>
            <person name="Zhang H."/>
            <person name="Zhang X."/>
            <person name="Huang J."/>
            <person name="Zhang X."/>
            <person name="Sun H."/>
            <person name="Wang H."/>
        </authorList>
    </citation>
    <scope>NUCLEOTIDE SEQUENCE [LARGE SCALE GENOMIC DNA]</scope>
    <source>
        <strain evidence="5">TB1705</strain>
        <tissue evidence="5">Leaf</tissue>
    </source>
</reference>
<comment type="caution">
    <text evidence="5">The sequence shown here is derived from an EMBL/GenBank/DDBJ whole genome shotgun (WGS) entry which is preliminary data.</text>
</comment>
<evidence type="ECO:0000256" key="1">
    <source>
        <dbReference type="ARBA" id="ARBA00005771"/>
    </source>
</evidence>
<dbReference type="EC" id="2.8.2.-" evidence="3"/>